<accession>A0AAE1Z1T9</accession>
<evidence type="ECO:0000313" key="3">
    <source>
        <dbReference type="Proteomes" id="UP001293254"/>
    </source>
</evidence>
<evidence type="ECO:0000313" key="2">
    <source>
        <dbReference type="EMBL" id="KAK4439813.1"/>
    </source>
</evidence>
<dbReference type="InterPro" id="IPR019557">
    <property type="entry name" value="AminoTfrase-like_pln_mobile"/>
</dbReference>
<sequence>MAEQRLNSSTIEEREEYMISPTGGSPTLRKAYFLRLTATSVKGPSLKLPFLTPKPQWPLKVAFNGWRDPLRKWRSWVQTMHSRYSSVWKDVGIYDAIMGSIYKIYRDEDLVFGIAERWCSETNTFFFPWGESTVTLEDTLILGGFSAVEESRRNLATLRTNSHARWLDLFMERGNVFEHEAFLSLWLSRFVLPGNHLDRIGSHVFSATIHLARGRRLALGPAVLSCIYRDLGLLRESMAASAELVSEDDSIFCLTLWSPLGLVKVWAWDWERLPPLQPEPNFISSGGLRVARWGGQKKSEIRNVRPAINSAGVTFL</sequence>
<dbReference type="AlphaFoldDB" id="A0AAE1Z1T9"/>
<protein>
    <recommendedName>
        <fullName evidence="1">Aminotransferase-like plant mobile domain-containing protein</fullName>
    </recommendedName>
</protein>
<feature type="domain" description="Aminotransferase-like plant mobile" evidence="1">
    <location>
        <begin position="158"/>
        <end position="310"/>
    </location>
</feature>
<organism evidence="2 3">
    <name type="scientific">Sesamum alatum</name>
    <dbReference type="NCBI Taxonomy" id="300844"/>
    <lineage>
        <taxon>Eukaryota</taxon>
        <taxon>Viridiplantae</taxon>
        <taxon>Streptophyta</taxon>
        <taxon>Embryophyta</taxon>
        <taxon>Tracheophyta</taxon>
        <taxon>Spermatophyta</taxon>
        <taxon>Magnoliopsida</taxon>
        <taxon>eudicotyledons</taxon>
        <taxon>Gunneridae</taxon>
        <taxon>Pentapetalae</taxon>
        <taxon>asterids</taxon>
        <taxon>lamiids</taxon>
        <taxon>Lamiales</taxon>
        <taxon>Pedaliaceae</taxon>
        <taxon>Sesamum</taxon>
    </lineage>
</organism>
<evidence type="ECO:0000259" key="1">
    <source>
        <dbReference type="Pfam" id="PF10536"/>
    </source>
</evidence>
<keyword evidence="3" id="KW-1185">Reference proteome</keyword>
<reference evidence="2" key="1">
    <citation type="submission" date="2020-06" db="EMBL/GenBank/DDBJ databases">
        <authorList>
            <person name="Li T."/>
            <person name="Hu X."/>
            <person name="Zhang T."/>
            <person name="Song X."/>
            <person name="Zhang H."/>
            <person name="Dai N."/>
            <person name="Sheng W."/>
            <person name="Hou X."/>
            <person name="Wei L."/>
        </authorList>
    </citation>
    <scope>NUCLEOTIDE SEQUENCE</scope>
    <source>
        <strain evidence="2">3651</strain>
        <tissue evidence="2">Leaf</tissue>
    </source>
</reference>
<comment type="caution">
    <text evidence="2">The sequence shown here is derived from an EMBL/GenBank/DDBJ whole genome shotgun (WGS) entry which is preliminary data.</text>
</comment>
<dbReference type="GO" id="GO:0010073">
    <property type="term" value="P:meristem maintenance"/>
    <property type="evidence" value="ECO:0007669"/>
    <property type="project" value="InterPro"/>
</dbReference>
<dbReference type="InterPro" id="IPR044824">
    <property type="entry name" value="MAIN-like"/>
</dbReference>
<dbReference type="PANTHER" id="PTHR46033:SF67">
    <property type="entry name" value="AMINOTRANSFERASE-LIKE, PLANT MOBILE DOMAIN FAMILY PROTEIN"/>
    <property type="match status" value="1"/>
</dbReference>
<proteinExistence type="predicted"/>
<dbReference type="EMBL" id="JACGWO010000001">
    <property type="protein sequence ID" value="KAK4439813.1"/>
    <property type="molecule type" value="Genomic_DNA"/>
</dbReference>
<dbReference type="Pfam" id="PF10536">
    <property type="entry name" value="PMD"/>
    <property type="match status" value="2"/>
</dbReference>
<dbReference type="PANTHER" id="PTHR46033">
    <property type="entry name" value="PROTEIN MAIN-LIKE 2"/>
    <property type="match status" value="1"/>
</dbReference>
<name>A0AAE1Z1T9_9LAMI</name>
<dbReference type="Proteomes" id="UP001293254">
    <property type="component" value="Unassembled WGS sequence"/>
</dbReference>
<feature type="domain" description="Aminotransferase-like plant mobile" evidence="1">
    <location>
        <begin position="92"/>
        <end position="147"/>
    </location>
</feature>
<gene>
    <name evidence="2" type="ORF">Salat_0316200</name>
</gene>
<reference evidence="2" key="2">
    <citation type="journal article" date="2024" name="Plant">
        <title>Genomic evolution and insights into agronomic trait innovations of Sesamum species.</title>
        <authorList>
            <person name="Miao H."/>
            <person name="Wang L."/>
            <person name="Qu L."/>
            <person name="Liu H."/>
            <person name="Sun Y."/>
            <person name="Le M."/>
            <person name="Wang Q."/>
            <person name="Wei S."/>
            <person name="Zheng Y."/>
            <person name="Lin W."/>
            <person name="Duan Y."/>
            <person name="Cao H."/>
            <person name="Xiong S."/>
            <person name="Wang X."/>
            <person name="Wei L."/>
            <person name="Li C."/>
            <person name="Ma Q."/>
            <person name="Ju M."/>
            <person name="Zhao R."/>
            <person name="Li G."/>
            <person name="Mu C."/>
            <person name="Tian Q."/>
            <person name="Mei H."/>
            <person name="Zhang T."/>
            <person name="Gao T."/>
            <person name="Zhang H."/>
        </authorList>
    </citation>
    <scope>NUCLEOTIDE SEQUENCE</scope>
    <source>
        <strain evidence="2">3651</strain>
    </source>
</reference>